<comment type="catalytic activity">
    <reaction evidence="8">
        <text>[GlcNAc-(1-&gt;4)-Mur2Ac(oyl-L-Ala-gamma-D-Glu-L-Lys-D-Ala-D-Ala)](n)-di-trans,octa-cis-undecaprenyl diphosphate + beta-D-GlcNAc-(1-&gt;4)-Mur2Ac(oyl-L-Ala-gamma-D-Glu-L-Lys-D-Ala-D-Ala)-di-trans,octa-cis-undecaprenyl diphosphate = [GlcNAc-(1-&gt;4)-Mur2Ac(oyl-L-Ala-gamma-D-Glu-L-Lys-D-Ala-D-Ala)](n+1)-di-trans,octa-cis-undecaprenyl diphosphate + di-trans,octa-cis-undecaprenyl diphosphate + H(+)</text>
        <dbReference type="Rhea" id="RHEA:23708"/>
        <dbReference type="Rhea" id="RHEA-COMP:9602"/>
        <dbReference type="Rhea" id="RHEA-COMP:9603"/>
        <dbReference type="ChEBI" id="CHEBI:15378"/>
        <dbReference type="ChEBI" id="CHEBI:58405"/>
        <dbReference type="ChEBI" id="CHEBI:60033"/>
        <dbReference type="ChEBI" id="CHEBI:78435"/>
        <dbReference type="EC" id="2.4.99.28"/>
    </reaction>
</comment>
<evidence type="ECO:0000259" key="11">
    <source>
        <dbReference type="Pfam" id="PF00905"/>
    </source>
</evidence>
<evidence type="ECO:0000259" key="12">
    <source>
        <dbReference type="Pfam" id="PF00912"/>
    </source>
</evidence>
<dbReference type="InterPro" id="IPR001460">
    <property type="entry name" value="PCN-bd_Tpept"/>
</dbReference>
<proteinExistence type="predicted"/>
<keyword evidence="1" id="KW-0121">Carboxypeptidase</keyword>
<organism evidence="13 14">
    <name type="scientific">Kibdelosporangium phytohabitans</name>
    <dbReference type="NCBI Taxonomy" id="860235"/>
    <lineage>
        <taxon>Bacteria</taxon>
        <taxon>Bacillati</taxon>
        <taxon>Actinomycetota</taxon>
        <taxon>Actinomycetes</taxon>
        <taxon>Pseudonocardiales</taxon>
        <taxon>Pseudonocardiaceae</taxon>
        <taxon>Kibdelosporangium</taxon>
    </lineage>
</organism>
<evidence type="ECO:0000256" key="1">
    <source>
        <dbReference type="ARBA" id="ARBA00022645"/>
    </source>
</evidence>
<feature type="compositionally biased region" description="Gly residues" evidence="9">
    <location>
        <begin position="753"/>
        <end position="765"/>
    </location>
</feature>
<dbReference type="SUPFAM" id="SSF56601">
    <property type="entry name" value="beta-lactamase/transpeptidase-like"/>
    <property type="match status" value="1"/>
</dbReference>
<dbReference type="Pfam" id="PF00912">
    <property type="entry name" value="Transgly"/>
    <property type="match status" value="1"/>
</dbReference>
<name>A0A0N9IHC6_9PSEU</name>
<dbReference type="KEGG" id="kphy:AOZ06_52640"/>
<feature type="compositionally biased region" description="Acidic residues" evidence="9">
    <location>
        <begin position="27"/>
        <end position="36"/>
    </location>
</feature>
<dbReference type="GO" id="GO:0008658">
    <property type="term" value="F:penicillin binding"/>
    <property type="evidence" value="ECO:0007669"/>
    <property type="project" value="InterPro"/>
</dbReference>
<keyword evidence="5" id="KW-0378">Hydrolase</keyword>
<comment type="catalytic activity">
    <reaction evidence="7">
        <text>Preferential cleavage: (Ac)2-L-Lys-D-Ala-|-D-Ala. Also transpeptidation of peptidyl-alanyl moieties that are N-acyl substituents of D-alanine.</text>
        <dbReference type="EC" id="3.4.16.4"/>
    </reaction>
</comment>
<feature type="compositionally biased region" description="Low complexity" evidence="9">
    <location>
        <begin position="718"/>
        <end position="752"/>
    </location>
</feature>
<keyword evidence="3" id="KW-0328">Glycosyltransferase</keyword>
<dbReference type="InterPro" id="IPR036950">
    <property type="entry name" value="PBP_transglycosylase"/>
</dbReference>
<dbReference type="RefSeq" id="WP_054296249.1">
    <property type="nucleotide sequence ID" value="NZ_CP012752.1"/>
</dbReference>
<feature type="region of interest" description="Disordered" evidence="9">
    <location>
        <begin position="694"/>
        <end position="791"/>
    </location>
</feature>
<dbReference type="Proteomes" id="UP000063699">
    <property type="component" value="Chromosome"/>
</dbReference>
<dbReference type="GO" id="GO:0030288">
    <property type="term" value="C:outer membrane-bounded periplasmic space"/>
    <property type="evidence" value="ECO:0007669"/>
    <property type="project" value="TreeGrafter"/>
</dbReference>
<evidence type="ECO:0000256" key="2">
    <source>
        <dbReference type="ARBA" id="ARBA00022670"/>
    </source>
</evidence>
<feature type="transmembrane region" description="Helical" evidence="10">
    <location>
        <begin position="66"/>
        <end position="87"/>
    </location>
</feature>
<evidence type="ECO:0000256" key="6">
    <source>
        <dbReference type="ARBA" id="ARBA00023268"/>
    </source>
</evidence>
<dbReference type="GO" id="GO:0009002">
    <property type="term" value="F:serine-type D-Ala-D-Ala carboxypeptidase activity"/>
    <property type="evidence" value="ECO:0007669"/>
    <property type="project" value="UniProtKB-EC"/>
</dbReference>
<gene>
    <name evidence="13" type="ORF">AOZ06_52640</name>
</gene>
<dbReference type="InterPro" id="IPR001264">
    <property type="entry name" value="Glyco_trans_51"/>
</dbReference>
<accession>A0A0N9IHC6</accession>
<keyword evidence="4" id="KW-0808">Transferase</keyword>
<dbReference type="InterPro" id="IPR012338">
    <property type="entry name" value="Beta-lactam/transpept-like"/>
</dbReference>
<feature type="region of interest" description="Disordered" evidence="9">
    <location>
        <begin position="1"/>
        <end position="45"/>
    </location>
</feature>
<evidence type="ECO:0000256" key="10">
    <source>
        <dbReference type="SAM" id="Phobius"/>
    </source>
</evidence>
<protein>
    <submittedName>
        <fullName evidence="13">Uncharacterized protein</fullName>
    </submittedName>
</protein>
<evidence type="ECO:0000256" key="9">
    <source>
        <dbReference type="SAM" id="MobiDB-lite"/>
    </source>
</evidence>
<dbReference type="EMBL" id="CP012752">
    <property type="protein sequence ID" value="ALG14379.1"/>
    <property type="molecule type" value="Genomic_DNA"/>
</dbReference>
<sequence length="791" mass="85215">MVSAVGGSGGRGRVAPEPELLTHREFDDYDEYDDPDSQYAEPVISDEEARRRRKKKIWRRIRRTSYVFLALMMIGPIIAFFIAYQLVDVPNPEKLADQLDKTVTVTYADDSPFTTVAPQGRRTLVKYDQIPKDVLHAVYASEDATFETNDGFDLMGIAGAVWNNLTGGTGGGSTITQQYVKKATGNEDPTLTRKALELVTAYKLSNTTDKNDIITGYLNTVYFGKRAYGIAAAAKAYYNKDLDKITKSEAAVLAGVIQTPSRASNDNDYVKSRWEYVTNKMIENKWMTPQEKAEQPFPEPVPVQEGSGQMTPDMQFLWQQAKRELDAQGIKEDEINKNGYKIQLTIDPGAQKAAAAAADKIMQGQPENLRKALVAVDPQTGRVIAYYGYNQGTNATDYARGWYNPGSSFKPFDLVALLHEGKGLGQTYDGRSGRKFGGATINNSEGNDSCGEQCTVAKAMEMSINTVFAEIAFKEVGYPAVAKAAIEAGIPKNIGRAGTPLEGDKDNPLDLNIAIGGGRYVARPIDMAGAYATFAANGNKRTPHVVAKVTNPNDGDRVVWDGDKNLGNATLAFNKSDPGDNAKIARNVTESLIPVINTTKNGKYKCEGGHECAGKTGTHNCAKTAKTTSADNCAAWMVGYTPQISTAVWVGSDDNSALRDKKRGAVYGSGLPAEIWKEFMDSYLKGKDAKDFGKFTPIGKSPQQAEAESRAAEERKNASSSANNTPSTNTQTQQPPATNTTTTETTTTTTRRPGGGGPGGPGGTNPPGCPGRPGCPTGEPSNPDDLIGSHG</sequence>
<dbReference type="GO" id="GO:0008955">
    <property type="term" value="F:peptidoglycan glycosyltransferase activity"/>
    <property type="evidence" value="ECO:0007669"/>
    <property type="project" value="UniProtKB-EC"/>
</dbReference>
<evidence type="ECO:0000256" key="3">
    <source>
        <dbReference type="ARBA" id="ARBA00022676"/>
    </source>
</evidence>
<feature type="compositionally biased region" description="Basic and acidic residues" evidence="9">
    <location>
        <begin position="14"/>
        <end position="26"/>
    </location>
</feature>
<keyword evidence="14" id="KW-1185">Reference proteome</keyword>
<dbReference type="PANTHER" id="PTHR32282:SF34">
    <property type="entry name" value="PENICILLIN-BINDING PROTEIN 1A"/>
    <property type="match status" value="1"/>
</dbReference>
<keyword evidence="2" id="KW-0645">Protease</keyword>
<evidence type="ECO:0000313" key="13">
    <source>
        <dbReference type="EMBL" id="ALG14379.1"/>
    </source>
</evidence>
<dbReference type="PANTHER" id="PTHR32282">
    <property type="entry name" value="BINDING PROTEIN TRANSPEPTIDASE, PUTATIVE-RELATED"/>
    <property type="match status" value="1"/>
</dbReference>
<feature type="domain" description="Penicillin-binding protein transpeptidase" evidence="11">
    <location>
        <begin position="373"/>
        <end position="679"/>
    </location>
</feature>
<evidence type="ECO:0000313" key="14">
    <source>
        <dbReference type="Proteomes" id="UP000063699"/>
    </source>
</evidence>
<dbReference type="InterPro" id="IPR050396">
    <property type="entry name" value="Glycosyltr_51/Transpeptidase"/>
</dbReference>
<feature type="domain" description="Glycosyl transferase family 51" evidence="12">
    <location>
        <begin position="115"/>
        <end position="281"/>
    </location>
</feature>
<dbReference type="InterPro" id="IPR023346">
    <property type="entry name" value="Lysozyme-like_dom_sf"/>
</dbReference>
<evidence type="ECO:0000256" key="7">
    <source>
        <dbReference type="ARBA" id="ARBA00034000"/>
    </source>
</evidence>
<evidence type="ECO:0000256" key="8">
    <source>
        <dbReference type="ARBA" id="ARBA00049902"/>
    </source>
</evidence>
<dbReference type="GO" id="GO:0009252">
    <property type="term" value="P:peptidoglycan biosynthetic process"/>
    <property type="evidence" value="ECO:0007669"/>
    <property type="project" value="TreeGrafter"/>
</dbReference>
<evidence type="ECO:0000256" key="4">
    <source>
        <dbReference type="ARBA" id="ARBA00022679"/>
    </source>
</evidence>
<dbReference type="AlphaFoldDB" id="A0A0N9IHC6"/>
<keyword evidence="10" id="KW-0472">Membrane</keyword>
<dbReference type="STRING" id="860235.AOZ06_52640"/>
<dbReference type="Gene3D" id="3.40.710.10">
    <property type="entry name" value="DD-peptidase/beta-lactamase superfamily"/>
    <property type="match status" value="1"/>
</dbReference>
<feature type="compositionally biased region" description="Basic and acidic residues" evidence="9">
    <location>
        <begin position="707"/>
        <end position="717"/>
    </location>
</feature>
<dbReference type="Pfam" id="PF00905">
    <property type="entry name" value="Transpeptidase"/>
    <property type="match status" value="1"/>
</dbReference>
<dbReference type="Gene3D" id="1.10.3810.10">
    <property type="entry name" value="Biosynthetic peptidoglycan transglycosylase-like"/>
    <property type="match status" value="1"/>
</dbReference>
<keyword evidence="10" id="KW-1133">Transmembrane helix</keyword>
<feature type="compositionally biased region" description="Gly residues" evidence="9">
    <location>
        <begin position="1"/>
        <end position="12"/>
    </location>
</feature>
<keyword evidence="10" id="KW-0812">Transmembrane</keyword>
<dbReference type="SUPFAM" id="SSF53955">
    <property type="entry name" value="Lysozyme-like"/>
    <property type="match status" value="1"/>
</dbReference>
<evidence type="ECO:0000256" key="5">
    <source>
        <dbReference type="ARBA" id="ARBA00022801"/>
    </source>
</evidence>
<reference evidence="13 14" key="1">
    <citation type="submission" date="2015-07" db="EMBL/GenBank/DDBJ databases">
        <title>Genome sequencing of Kibdelosporangium phytohabitans.</title>
        <authorList>
            <person name="Qin S."/>
            <person name="Xing K."/>
        </authorList>
    </citation>
    <scope>NUCLEOTIDE SEQUENCE [LARGE SCALE GENOMIC DNA]</scope>
    <source>
        <strain evidence="13 14">KLBMP1111</strain>
    </source>
</reference>
<dbReference type="GO" id="GO:0006508">
    <property type="term" value="P:proteolysis"/>
    <property type="evidence" value="ECO:0007669"/>
    <property type="project" value="UniProtKB-KW"/>
</dbReference>
<keyword evidence="6" id="KW-0511">Multifunctional enzyme</keyword>